<dbReference type="STRING" id="282197.SAMN04488517_102146"/>
<dbReference type="SUPFAM" id="SSF50331">
    <property type="entry name" value="MOP-like"/>
    <property type="match status" value="1"/>
</dbReference>
<keyword evidence="5 9" id="KW-0067">ATP-binding</keyword>
<dbReference type="Gene3D" id="2.40.50.140">
    <property type="entry name" value="Nucleic acid-binding proteins"/>
    <property type="match status" value="1"/>
</dbReference>
<keyword evidence="4" id="KW-0547">Nucleotide-binding</keyword>
<dbReference type="PANTHER" id="PTHR43875">
    <property type="entry name" value="MALTODEXTRIN IMPORT ATP-BINDING PROTEIN MSMX"/>
    <property type="match status" value="1"/>
</dbReference>
<accession>A0A0M6XQ92</accession>
<evidence type="ECO:0000256" key="3">
    <source>
        <dbReference type="ARBA" id="ARBA00022475"/>
    </source>
</evidence>
<dbReference type="Gene3D" id="3.40.50.300">
    <property type="entry name" value="P-loop containing nucleotide triphosphate hydrolases"/>
    <property type="match status" value="1"/>
</dbReference>
<dbReference type="CDD" id="cd03259">
    <property type="entry name" value="ABC_Carb_Solutes_like"/>
    <property type="match status" value="1"/>
</dbReference>
<dbReference type="InterPro" id="IPR003439">
    <property type="entry name" value="ABC_transporter-like_ATP-bd"/>
</dbReference>
<evidence type="ECO:0000256" key="4">
    <source>
        <dbReference type="ARBA" id="ARBA00022741"/>
    </source>
</evidence>
<evidence type="ECO:0000256" key="6">
    <source>
        <dbReference type="ARBA" id="ARBA00022967"/>
    </source>
</evidence>
<dbReference type="EMBL" id="CXPG01000020">
    <property type="protein sequence ID" value="CTQ33316.1"/>
    <property type="molecule type" value="Genomic_DNA"/>
</dbReference>
<dbReference type="GO" id="GO:0016887">
    <property type="term" value="F:ATP hydrolysis activity"/>
    <property type="evidence" value="ECO:0007669"/>
    <property type="project" value="InterPro"/>
</dbReference>
<dbReference type="PANTHER" id="PTHR43875:SF15">
    <property type="entry name" value="TREHALOSE IMPORT ATP-BINDING PROTEIN SUGC"/>
    <property type="match status" value="1"/>
</dbReference>
<sequence length="362" mass="39341">MTLTLDQVTLKPGARTHIHETSLTLEKGTMNVLLGPTLAGKTSLMRLMAGLDRPTAGRVLWNGEDVTGMRVQDRGIAMVYQQFINYPSMTVYDNIASPMRLMGLDAGEIDTRVRETAGLMKLTPMLDRKPLELSGGQQQRCALARALVKNAGLVLLDEPLANLDYKLREELRAEIPRIFEASGSIFVYATTEPEEALLLGGNCATLWEGRVTQFGPTAEVYRKPADATTARVFSDPPMNFLRLEKRGDTFRSAEGDNIPATVLGGGLGDGTYLAGFRPNHLTLEAAGPAAIRFDTTLVVTEITGSETFVHLDHAGERWVGLIHGVRKLEPGGTLPVHLDPARIYLFAEDGRLVAGAPYAEAA</sequence>
<evidence type="ECO:0000256" key="1">
    <source>
        <dbReference type="ARBA" id="ARBA00005417"/>
    </source>
</evidence>
<keyword evidence="3" id="KW-1003">Cell membrane</keyword>
<dbReference type="Proteomes" id="UP000048908">
    <property type="component" value="Unassembled WGS sequence"/>
</dbReference>
<feature type="domain" description="ABC transporter" evidence="8">
    <location>
        <begin position="3"/>
        <end position="233"/>
    </location>
</feature>
<keyword evidence="7" id="KW-0472">Membrane</keyword>
<gene>
    <name evidence="9" type="primary">ugpC_3</name>
    <name evidence="9" type="ORF">JAN5088_02098</name>
</gene>
<dbReference type="InterPro" id="IPR015853">
    <property type="entry name" value="ABC_transpr_FbpC"/>
</dbReference>
<keyword evidence="6" id="KW-1278">Translocase</keyword>
<comment type="similarity">
    <text evidence="1">Belongs to the ABC transporter superfamily.</text>
</comment>
<reference evidence="9 10" key="1">
    <citation type="submission" date="2015-07" db="EMBL/GenBank/DDBJ databases">
        <authorList>
            <person name="Noorani M."/>
        </authorList>
    </citation>
    <scope>NUCLEOTIDE SEQUENCE [LARGE SCALE GENOMIC DNA]</scope>
    <source>
        <strain evidence="9 10">CECT 5088</strain>
    </source>
</reference>
<dbReference type="GO" id="GO:0055052">
    <property type="term" value="C:ATP-binding cassette (ABC) transporter complex, substrate-binding subunit-containing"/>
    <property type="evidence" value="ECO:0007669"/>
    <property type="project" value="TreeGrafter"/>
</dbReference>
<dbReference type="GO" id="GO:0015408">
    <property type="term" value="F:ABC-type ferric iron transporter activity"/>
    <property type="evidence" value="ECO:0007669"/>
    <property type="project" value="InterPro"/>
</dbReference>
<organism evidence="9 10">
    <name type="scientific">Jannaschia rubra</name>
    <dbReference type="NCBI Taxonomy" id="282197"/>
    <lineage>
        <taxon>Bacteria</taxon>
        <taxon>Pseudomonadati</taxon>
        <taxon>Pseudomonadota</taxon>
        <taxon>Alphaproteobacteria</taxon>
        <taxon>Rhodobacterales</taxon>
        <taxon>Roseobacteraceae</taxon>
        <taxon>Jannaschia</taxon>
    </lineage>
</organism>
<evidence type="ECO:0000259" key="8">
    <source>
        <dbReference type="PROSITE" id="PS50893"/>
    </source>
</evidence>
<evidence type="ECO:0000256" key="5">
    <source>
        <dbReference type="ARBA" id="ARBA00022840"/>
    </source>
</evidence>
<evidence type="ECO:0000313" key="10">
    <source>
        <dbReference type="Proteomes" id="UP000048908"/>
    </source>
</evidence>
<dbReference type="InterPro" id="IPR027417">
    <property type="entry name" value="P-loop_NTPase"/>
</dbReference>
<evidence type="ECO:0000313" key="9">
    <source>
        <dbReference type="EMBL" id="CTQ33316.1"/>
    </source>
</evidence>
<name>A0A0M6XQ92_9RHOB</name>
<dbReference type="Pfam" id="PF08402">
    <property type="entry name" value="TOBE_2"/>
    <property type="match status" value="1"/>
</dbReference>
<dbReference type="InterPro" id="IPR008995">
    <property type="entry name" value="Mo/tungstate-bd_C_term_dom"/>
</dbReference>
<dbReference type="Pfam" id="PF00005">
    <property type="entry name" value="ABC_tran"/>
    <property type="match status" value="1"/>
</dbReference>
<evidence type="ECO:0000256" key="2">
    <source>
        <dbReference type="ARBA" id="ARBA00022448"/>
    </source>
</evidence>
<dbReference type="Gene3D" id="2.40.50.100">
    <property type="match status" value="1"/>
</dbReference>
<dbReference type="PROSITE" id="PS50893">
    <property type="entry name" value="ABC_TRANSPORTER_2"/>
    <property type="match status" value="1"/>
</dbReference>
<dbReference type="RefSeq" id="WP_055682743.1">
    <property type="nucleotide sequence ID" value="NZ_CXPG01000020.1"/>
</dbReference>
<proteinExistence type="inferred from homology"/>
<dbReference type="InterPro" id="IPR013611">
    <property type="entry name" value="Transp-assoc_OB_typ2"/>
</dbReference>
<dbReference type="SMART" id="SM00382">
    <property type="entry name" value="AAA"/>
    <property type="match status" value="1"/>
</dbReference>
<keyword evidence="10" id="KW-1185">Reference proteome</keyword>
<evidence type="ECO:0000256" key="7">
    <source>
        <dbReference type="ARBA" id="ARBA00023136"/>
    </source>
</evidence>
<keyword evidence="2" id="KW-0813">Transport</keyword>
<dbReference type="GO" id="GO:0005524">
    <property type="term" value="F:ATP binding"/>
    <property type="evidence" value="ECO:0007669"/>
    <property type="project" value="UniProtKB-KW"/>
</dbReference>
<dbReference type="InterPro" id="IPR047641">
    <property type="entry name" value="ABC_transpr_MalK/UgpC-like"/>
</dbReference>
<dbReference type="InterPro" id="IPR012340">
    <property type="entry name" value="NA-bd_OB-fold"/>
</dbReference>
<dbReference type="EC" id="3.6.3.20" evidence="9"/>
<dbReference type="SUPFAM" id="SSF52540">
    <property type="entry name" value="P-loop containing nucleoside triphosphate hydrolases"/>
    <property type="match status" value="1"/>
</dbReference>
<protein>
    <submittedName>
        <fullName evidence="9">sn-glycerol-3-phosphate import ATP-binding protein UgpC</fullName>
        <ecNumber evidence="9">3.6.3.20</ecNumber>
    </submittedName>
</protein>
<keyword evidence="9" id="KW-0378">Hydrolase</keyword>
<dbReference type="InterPro" id="IPR003593">
    <property type="entry name" value="AAA+_ATPase"/>
</dbReference>
<dbReference type="AlphaFoldDB" id="A0A0M6XQ92"/>